<organism evidence="1 2">
    <name type="scientific">Marinicella sediminis</name>
    <dbReference type="NCBI Taxonomy" id="1792834"/>
    <lineage>
        <taxon>Bacteria</taxon>
        <taxon>Pseudomonadati</taxon>
        <taxon>Pseudomonadota</taxon>
        <taxon>Gammaproteobacteria</taxon>
        <taxon>Lysobacterales</taxon>
        <taxon>Marinicellaceae</taxon>
        <taxon>Marinicella</taxon>
    </lineage>
</organism>
<dbReference type="InterPro" id="IPR004155">
    <property type="entry name" value="PBS_lyase_HEAT"/>
</dbReference>
<dbReference type="EMBL" id="JBHRTS010000005">
    <property type="protein sequence ID" value="MFC3194683.1"/>
    <property type="molecule type" value="Genomic_DNA"/>
</dbReference>
<dbReference type="InterPro" id="IPR011989">
    <property type="entry name" value="ARM-like"/>
</dbReference>
<keyword evidence="2" id="KW-1185">Reference proteome</keyword>
<dbReference type="InterPro" id="IPR016024">
    <property type="entry name" value="ARM-type_fold"/>
</dbReference>
<name>A0ABV7JD60_9GAMM</name>
<gene>
    <name evidence="1" type="ORF">ACFODZ_10580</name>
</gene>
<dbReference type="Pfam" id="PF13646">
    <property type="entry name" value="HEAT_2"/>
    <property type="match status" value="1"/>
</dbReference>
<reference evidence="2" key="1">
    <citation type="journal article" date="2019" name="Int. J. Syst. Evol. Microbiol.">
        <title>The Global Catalogue of Microorganisms (GCM) 10K type strain sequencing project: providing services to taxonomists for standard genome sequencing and annotation.</title>
        <authorList>
            <consortium name="The Broad Institute Genomics Platform"/>
            <consortium name="The Broad Institute Genome Sequencing Center for Infectious Disease"/>
            <person name="Wu L."/>
            <person name="Ma J."/>
        </authorList>
    </citation>
    <scope>NUCLEOTIDE SEQUENCE [LARGE SCALE GENOMIC DNA]</scope>
    <source>
        <strain evidence="2">KCTC 42953</strain>
    </source>
</reference>
<dbReference type="RefSeq" id="WP_077410737.1">
    <property type="nucleotide sequence ID" value="NZ_JBHRTS010000005.1"/>
</dbReference>
<evidence type="ECO:0000313" key="1">
    <source>
        <dbReference type="EMBL" id="MFC3194683.1"/>
    </source>
</evidence>
<dbReference type="Gene3D" id="1.25.10.10">
    <property type="entry name" value="Leucine-rich Repeat Variant"/>
    <property type="match status" value="1"/>
</dbReference>
<evidence type="ECO:0000313" key="2">
    <source>
        <dbReference type="Proteomes" id="UP001595533"/>
    </source>
</evidence>
<accession>A0ABV7JD60</accession>
<sequence length="444" mass="49595">MTIKFKTYKDVLNLITEPEEPLDDLNLRLVEAVVCDSTSWSQFLQQKGARAHQQVLSAAIQRFILARSESSRSSESIVMYQMIQGLKKLAHLIPEDINDLIESDDDWLFQTGYKLLNQSESQPDTSTLNRTLSIMREKGVDHIPYAVGESLARFITAEPDYCYVLTDMFAHETKSFKLALLHSFGLCPQLPVEAAAFVLSQCRITEGDLKSKALFAASACTTLRAEAITLLNKELSSPVWYLRATAAYSLGRLEIREHAIIKRIAALLNDTEGHDWSARDAAIDALADIGHAAAFTIPDLLGLLDTELNSTYRLENTLVAVCDALTKLDSGSTEVIDALVEVFTRCSTVAVSAALMALGHFGNRSTAVLEHLKPYVYDNKYMEGCYITEDDTDVIILKNLLKIEGPNGDMFKKFLDTLKNDHHPETRRMAASFEKNLLHNNLRE</sequence>
<dbReference type="Proteomes" id="UP001595533">
    <property type="component" value="Unassembled WGS sequence"/>
</dbReference>
<comment type="caution">
    <text evidence="1">The sequence shown here is derived from an EMBL/GenBank/DDBJ whole genome shotgun (WGS) entry which is preliminary data.</text>
</comment>
<proteinExistence type="predicted"/>
<dbReference type="SUPFAM" id="SSF48371">
    <property type="entry name" value="ARM repeat"/>
    <property type="match status" value="1"/>
</dbReference>
<protein>
    <submittedName>
        <fullName evidence="1">HEAT repeat domain-containing protein</fullName>
    </submittedName>
</protein>
<dbReference type="SMART" id="SM00567">
    <property type="entry name" value="EZ_HEAT"/>
    <property type="match status" value="2"/>
</dbReference>